<dbReference type="GO" id="GO:0042995">
    <property type="term" value="C:cell projection"/>
    <property type="evidence" value="ECO:0007669"/>
    <property type="project" value="UniProtKB-SubCell"/>
</dbReference>
<dbReference type="Proteomes" id="UP000243579">
    <property type="component" value="Unassembled WGS sequence"/>
</dbReference>
<accession>A0A1V9ZNY9</accession>
<name>A0A1V9ZNY9_ACHHY</name>
<dbReference type="PANTHER" id="PTHR46613">
    <property type="entry name" value="RADIAL SPOKE HEAD 10 HOMOLOG B-RELATED"/>
    <property type="match status" value="1"/>
</dbReference>
<dbReference type="InterPro" id="IPR011992">
    <property type="entry name" value="EF-hand-dom_pair"/>
</dbReference>
<evidence type="ECO:0000313" key="4">
    <source>
        <dbReference type="Proteomes" id="UP000243579"/>
    </source>
</evidence>
<reference evidence="3 4" key="1">
    <citation type="journal article" date="2014" name="Genome Biol. Evol.">
        <title>The secreted proteins of Achlya hypogyna and Thraustotheca clavata identify the ancestral oomycete secretome and reveal gene acquisitions by horizontal gene transfer.</title>
        <authorList>
            <person name="Misner I."/>
            <person name="Blouin N."/>
            <person name="Leonard G."/>
            <person name="Richards T.A."/>
            <person name="Lane C.E."/>
        </authorList>
    </citation>
    <scope>NUCLEOTIDE SEQUENCE [LARGE SCALE GENOMIC DNA]</scope>
    <source>
        <strain evidence="3 4">ATCC 48635</strain>
    </source>
</reference>
<sequence length="882" mass="101202">MHGNDDGTRPPEGDTKVAQWVKSIEKERTDYASFAAYSKMQLEHALRASDHLGVPNGLRTAICFELLENVSTHFDRYKELMQAILRECEQSVYVHTQQLRARIDSGSPITMSDFFELQPYFIELQDKRLERSQLDDDVTILDRRHQFMMNQLATKESVLERISERWARTILRQTLINWRKIIADKRKVRSSMQKAMGRWKKRHLTLIVRLWRQVIVSEKQMEARKRLTTLMENSSDCKDLQFKLELAIRTVRDEISTLKQSIHKHTLSQKELQTTFTSLMDKVQGSHERHLQELSNEWGRLCLGLVDAQLLHLTNMIEAVEFATYADPTLLLRPRDDRLDLLKAPEDTIVLKWTSRLVHEQIQFLTKAPMAATKSPAEIEIELSRVQNFTTDMKAIRRLFYMMESLGLQVLATVLKVLLRRNPDGNEMVPDEWTADTIAVLLRHYGCPDYLLGHVEHATEGILPGDIMYCLLSYMFCECPESLRPQICPWEEATASLREATAAWDIVRQGWRELQRPFDTTMLVGFTPDTTNVAAIVTAKDALQNAVQMVQYACGARAANQHLYTVLSKRIHTKALDVLLVRVHSDAPFTMANRREAREKATYTTLDKNKLNAILQTDIASEAPKIEAILRENYEDLQRIFEYYAASEVGDAGSMSLDEFYRFLKDCKLISKALSLAYVKKIFHDINEGDADEIPDPFNPDMEFNANEFVQALVCVAERRLGSKTTPLSIRVKRCLHDFVLANACRANMDVFRSEMNSAPIKAVVQTHQALLERIYRRYAAKSTSLNADDFLVFLRDYDLIPLVLTESDVQNIFSKIQQEEDELVKDAADTGGHDSALEAVGAVALYFNPNVFIPIATRLHDFFLMLAAGGHSNQNLQWKYI</sequence>
<evidence type="ECO:0008006" key="5">
    <source>
        <dbReference type="Google" id="ProtNLM"/>
    </source>
</evidence>
<protein>
    <recommendedName>
        <fullName evidence="5">Calponin-homology (CH) domain-containing protein</fullName>
    </recommendedName>
</protein>
<dbReference type="OrthoDB" id="63887at2759"/>
<comment type="subcellular location">
    <subcellularLocation>
        <location evidence="1">Cell projection</location>
    </subcellularLocation>
</comment>
<gene>
    <name evidence="3" type="ORF">ACHHYP_04879</name>
</gene>
<keyword evidence="4" id="KW-1185">Reference proteome</keyword>
<proteinExistence type="predicted"/>
<comment type="caution">
    <text evidence="3">The sequence shown here is derived from an EMBL/GenBank/DDBJ whole genome shotgun (WGS) entry which is preliminary data.</text>
</comment>
<dbReference type="AlphaFoldDB" id="A0A1V9ZNY9"/>
<evidence type="ECO:0000256" key="2">
    <source>
        <dbReference type="ARBA" id="ARBA00023273"/>
    </source>
</evidence>
<evidence type="ECO:0000313" key="3">
    <source>
        <dbReference type="EMBL" id="OQR99707.1"/>
    </source>
</evidence>
<keyword evidence="2" id="KW-0966">Cell projection</keyword>
<evidence type="ECO:0000256" key="1">
    <source>
        <dbReference type="ARBA" id="ARBA00004316"/>
    </source>
</evidence>
<organism evidence="3 4">
    <name type="scientific">Achlya hypogyna</name>
    <name type="common">Oomycete</name>
    <name type="synonym">Protoachlya hypogyna</name>
    <dbReference type="NCBI Taxonomy" id="1202772"/>
    <lineage>
        <taxon>Eukaryota</taxon>
        <taxon>Sar</taxon>
        <taxon>Stramenopiles</taxon>
        <taxon>Oomycota</taxon>
        <taxon>Saprolegniomycetes</taxon>
        <taxon>Saprolegniales</taxon>
        <taxon>Achlyaceae</taxon>
        <taxon>Achlya</taxon>
    </lineage>
</organism>
<dbReference type="EMBL" id="JNBR01000044">
    <property type="protein sequence ID" value="OQR99707.1"/>
    <property type="molecule type" value="Genomic_DNA"/>
</dbReference>
<dbReference type="SUPFAM" id="SSF47473">
    <property type="entry name" value="EF-hand"/>
    <property type="match status" value="1"/>
</dbReference>
<dbReference type="Gene3D" id="1.10.238.10">
    <property type="entry name" value="EF-hand"/>
    <property type="match status" value="1"/>
</dbReference>
<dbReference type="PANTHER" id="PTHR46613:SF1">
    <property type="entry name" value="RADIAL SPOKE HEAD 10 HOMOLOG B-RELATED"/>
    <property type="match status" value="1"/>
</dbReference>